<dbReference type="SMART" id="SM00305">
    <property type="entry name" value="HintC"/>
    <property type="match status" value="1"/>
</dbReference>
<dbReference type="GO" id="GO:0004519">
    <property type="term" value="F:endonuclease activity"/>
    <property type="evidence" value="ECO:0007669"/>
    <property type="project" value="InterPro"/>
</dbReference>
<keyword evidence="2" id="KW-0651">Protein splicing</keyword>
<dbReference type="RefSeq" id="WP_154440481.1">
    <property type="nucleotide sequence ID" value="NZ_VUNQ01000021.1"/>
</dbReference>
<dbReference type="SUPFAM" id="SSF51294">
    <property type="entry name" value="Hedgehog/intein (Hint) domain"/>
    <property type="match status" value="1"/>
</dbReference>
<feature type="domain" description="DOD-type homing endonuclease" evidence="3">
    <location>
        <begin position="249"/>
        <end position="383"/>
    </location>
</feature>
<dbReference type="EMBL" id="VUNQ01000021">
    <property type="protein sequence ID" value="MSU01946.1"/>
    <property type="molecule type" value="Genomic_DNA"/>
</dbReference>
<evidence type="ECO:0000259" key="3">
    <source>
        <dbReference type="PROSITE" id="PS50819"/>
    </source>
</evidence>
<name>A0A6N7XK35_9FIRM</name>
<dbReference type="InterPro" id="IPR027434">
    <property type="entry name" value="Homing_endonucl"/>
</dbReference>
<dbReference type="InterPro" id="IPR003586">
    <property type="entry name" value="Hint_dom_C"/>
</dbReference>
<dbReference type="SUPFAM" id="SSF55608">
    <property type="entry name" value="Homing endonucleases"/>
    <property type="match status" value="2"/>
</dbReference>
<dbReference type="PRINTS" id="PR00379">
    <property type="entry name" value="INTEIN"/>
</dbReference>
<keyword evidence="1" id="KW-0068">Autocatalytic cleavage</keyword>
<dbReference type="InterPro" id="IPR027417">
    <property type="entry name" value="P-loop_NTPase"/>
</dbReference>
<evidence type="ECO:0000313" key="4">
    <source>
        <dbReference type="EMBL" id="MSU01946.1"/>
    </source>
</evidence>
<dbReference type="InterPro" id="IPR006141">
    <property type="entry name" value="Intein_N"/>
</dbReference>
<dbReference type="AlphaFoldDB" id="A0A6N7XK35"/>
<sequence length="912" mass="104328">MPRKGGSIGRIDRINEKYIQHSSAERIGICAECGKPFERIWVPSQNRYNNQKTCGSCRMAKANGFKKVTIPYSPHAAQQKIHDSEARFKILVCLPPGEFILGANKSIEDVNVDDYVFGNNRKLNKVYRKIVNDYDGLLYKINARFILPFEVTDEHPILLTKVIRNDNYKAFKKGKRPKKTIWNVEESIWVKACDVEKYLNEQTQYVKWCLKIPRLEGTTNIDKWKMRKLETRKKHYKPHFPINEKTAWLLGLYMADGSTSNCTVDYSLGTHEKGFIERVKTIYEELGYSVHANDKELDNSTQLAVCSTALAELFAKEFDTGASNKQIPQDILLHKDRNIIINFLRGYFDGDGHFDEKQLRIYGKTASRKLAYQLQLLLARLGYSAYIHENTRKEKSMIRGREINNSNPFYMVVCSSSQLINELGYSDKTKHIREFSFIKDDAIYIPLESVETREYKGKVYNLSTNDDTFLVSNIVSHNCGNRFGKDLGSIGEGVMRFIEMENEERSIDVNPPVLWWIVAPNMRLARQNWRDLKKLLPKELVYDISLSNLTIETINGGIIEIHSADDPETLVGVGLDIVTITEAARVKELDTVWANLRQRLDSPGRGPGGKGGIALINSTPRGRTYFYKLALMGDKDSSLYSPSYETFHFSTWDNPHMGKKRYTIVGEDSMGNPITFEDEIKMGMTNDRYRQDYLAEFIMEINSVFPHYDRVLIRPPLDCRSDEAMAEFWSEWEKVDPFETYTIGYDPASKGDGKPCVIRDSKGKVVKIDLMSRLGWDAQWDRLAMYSRLYNGATVNFGQTGLGETIGSQLTKRGIPNVPINEQGNNKAKLVEDFAVVVEQQWCQIPWSTEVEKQLQDYVSVDREGRSTQYHNATDSGHDDIVSALYFCFSDFQSPALLLPWVGRVGGISKSN</sequence>
<protein>
    <recommendedName>
        <fullName evidence="3">DOD-type homing endonuclease domain-containing protein</fullName>
    </recommendedName>
</protein>
<dbReference type="Gene3D" id="3.10.28.10">
    <property type="entry name" value="Homing endonucleases"/>
    <property type="match status" value="1"/>
</dbReference>
<dbReference type="InterPro" id="IPR036844">
    <property type="entry name" value="Hint_dom_sf"/>
</dbReference>
<comment type="caution">
    <text evidence="4">The sequence shown here is derived from an EMBL/GenBank/DDBJ whole genome shotgun (WGS) entry which is preliminary data.</text>
</comment>
<evidence type="ECO:0000313" key="5">
    <source>
        <dbReference type="Proteomes" id="UP000469523"/>
    </source>
</evidence>
<dbReference type="InterPro" id="IPR030934">
    <property type="entry name" value="Intein_C"/>
</dbReference>
<gene>
    <name evidence="4" type="ORF">FYJ83_10745</name>
</gene>
<dbReference type="PROSITE" id="PS50818">
    <property type="entry name" value="INTEIN_C_TER"/>
    <property type="match status" value="1"/>
</dbReference>
<dbReference type="Pfam" id="PF14528">
    <property type="entry name" value="LAGLIDADG_3"/>
    <property type="match status" value="2"/>
</dbReference>
<dbReference type="PROSITE" id="PS50817">
    <property type="entry name" value="INTEIN_N_TER"/>
    <property type="match status" value="1"/>
</dbReference>
<evidence type="ECO:0000256" key="1">
    <source>
        <dbReference type="ARBA" id="ARBA00022813"/>
    </source>
</evidence>
<dbReference type="InterPro" id="IPR004860">
    <property type="entry name" value="LAGLIDADG_dom"/>
</dbReference>
<accession>A0A6N7XK35</accession>
<proteinExistence type="predicted"/>
<dbReference type="InterPro" id="IPR004042">
    <property type="entry name" value="Intein_endonuc_central"/>
</dbReference>
<keyword evidence="5" id="KW-1185">Reference proteome</keyword>
<dbReference type="PROSITE" id="PS50819">
    <property type="entry name" value="INTEIN_ENDONUCLEASE"/>
    <property type="match status" value="1"/>
</dbReference>
<evidence type="ECO:0000256" key="2">
    <source>
        <dbReference type="ARBA" id="ARBA00023000"/>
    </source>
</evidence>
<organism evidence="4 5">
    <name type="scientific">Tissierella pigra</name>
    <dbReference type="NCBI Taxonomy" id="2607614"/>
    <lineage>
        <taxon>Bacteria</taxon>
        <taxon>Bacillati</taxon>
        <taxon>Bacillota</taxon>
        <taxon>Tissierellia</taxon>
        <taxon>Tissierellales</taxon>
        <taxon>Tissierellaceae</taxon>
        <taxon>Tissierella</taxon>
    </lineage>
</organism>
<dbReference type="Gene3D" id="3.40.50.300">
    <property type="entry name" value="P-loop containing nucleotide triphosphate hydrolases"/>
    <property type="match status" value="1"/>
</dbReference>
<reference evidence="4 5" key="1">
    <citation type="submission" date="2019-09" db="EMBL/GenBank/DDBJ databases">
        <title>In-depth cultivation of the pig gut microbiome towards novel bacterial diversity and tailored functional studies.</title>
        <authorList>
            <person name="Wylensek D."/>
            <person name="Hitch T.C.A."/>
            <person name="Clavel T."/>
        </authorList>
    </citation>
    <scope>NUCLEOTIDE SEQUENCE [LARGE SCALE GENOMIC DNA]</scope>
    <source>
        <strain evidence="4 5">WCA3-693-APC-4?</strain>
    </source>
</reference>
<dbReference type="Proteomes" id="UP000469523">
    <property type="component" value="Unassembled WGS sequence"/>
</dbReference>
<dbReference type="Gene3D" id="3.30.420.240">
    <property type="match status" value="1"/>
</dbReference>
<dbReference type="GO" id="GO:0016539">
    <property type="term" value="P:intein-mediated protein splicing"/>
    <property type="evidence" value="ECO:0007669"/>
    <property type="project" value="InterPro"/>
</dbReference>
<dbReference type="InterPro" id="IPR006142">
    <property type="entry name" value="INTEIN"/>
</dbReference>